<protein>
    <submittedName>
        <fullName evidence="9">Cation diffusion facilitator transporter</fullName>
    </submittedName>
</protein>
<dbReference type="NCBIfam" id="TIGR01297">
    <property type="entry name" value="CDF"/>
    <property type="match status" value="1"/>
</dbReference>
<evidence type="ECO:0000313" key="10">
    <source>
        <dbReference type="Proteomes" id="UP000515561"/>
    </source>
</evidence>
<dbReference type="Pfam" id="PF01545">
    <property type="entry name" value="Cation_efflux"/>
    <property type="match status" value="1"/>
</dbReference>
<evidence type="ECO:0000313" key="9">
    <source>
        <dbReference type="EMBL" id="BCJ96441.1"/>
    </source>
</evidence>
<evidence type="ECO:0000256" key="2">
    <source>
        <dbReference type="ARBA" id="ARBA00008114"/>
    </source>
</evidence>
<dbReference type="SUPFAM" id="SSF161111">
    <property type="entry name" value="Cation efflux protein transmembrane domain-like"/>
    <property type="match status" value="1"/>
</dbReference>
<dbReference type="KEGG" id="acel:acsn021_40100"/>
<feature type="domain" description="Cation efflux protein cytoplasmic" evidence="8">
    <location>
        <begin position="229"/>
        <end position="303"/>
    </location>
</feature>
<reference evidence="9 10" key="1">
    <citation type="journal article" date="2016" name="Int. J. Syst. Evol. Microbiol.">
        <title>Descriptions of Anaerotaenia torta gen. nov., sp. nov. and Anaerocolumna cellulosilytica gen. nov., sp. nov. isolated from a methanogenic reactor of cattle waste.</title>
        <authorList>
            <person name="Uek A."/>
            <person name="Ohtaki Y."/>
            <person name="Kaku N."/>
            <person name="Ueki K."/>
        </authorList>
    </citation>
    <scope>NUCLEOTIDE SEQUENCE [LARGE SCALE GENOMIC DNA]</scope>
    <source>
        <strain evidence="9 10">SN021</strain>
    </source>
</reference>
<dbReference type="InterPro" id="IPR027470">
    <property type="entry name" value="Cation_efflux_CTD"/>
</dbReference>
<keyword evidence="10" id="KW-1185">Reference proteome</keyword>
<dbReference type="GO" id="GO:0016020">
    <property type="term" value="C:membrane"/>
    <property type="evidence" value="ECO:0007669"/>
    <property type="project" value="UniProtKB-SubCell"/>
</dbReference>
<evidence type="ECO:0000256" key="5">
    <source>
        <dbReference type="ARBA" id="ARBA00022989"/>
    </source>
</evidence>
<dbReference type="SUPFAM" id="SSF160240">
    <property type="entry name" value="Cation efflux protein cytoplasmic domain-like"/>
    <property type="match status" value="2"/>
</dbReference>
<evidence type="ECO:0000256" key="3">
    <source>
        <dbReference type="ARBA" id="ARBA00022448"/>
    </source>
</evidence>
<dbReference type="FunFam" id="1.20.1510.10:FF:000006">
    <property type="entry name" value="Divalent cation efflux transporter"/>
    <property type="match status" value="1"/>
</dbReference>
<dbReference type="Gene3D" id="1.20.1510.10">
    <property type="entry name" value="Cation efflux protein transmembrane domain"/>
    <property type="match status" value="1"/>
</dbReference>
<evidence type="ECO:0000256" key="1">
    <source>
        <dbReference type="ARBA" id="ARBA00004141"/>
    </source>
</evidence>
<dbReference type="Proteomes" id="UP000515561">
    <property type="component" value="Chromosome"/>
</dbReference>
<keyword evidence="3" id="KW-0813">Transport</keyword>
<dbReference type="InterPro" id="IPR002524">
    <property type="entry name" value="Cation_efflux"/>
</dbReference>
<evidence type="ECO:0000256" key="4">
    <source>
        <dbReference type="ARBA" id="ARBA00022692"/>
    </source>
</evidence>
<dbReference type="EMBL" id="AP023367">
    <property type="protein sequence ID" value="BCJ96441.1"/>
    <property type="molecule type" value="Genomic_DNA"/>
</dbReference>
<evidence type="ECO:0000259" key="7">
    <source>
        <dbReference type="Pfam" id="PF01545"/>
    </source>
</evidence>
<keyword evidence="5" id="KW-1133">Transmembrane helix</keyword>
<dbReference type="PANTHER" id="PTHR43840">
    <property type="entry name" value="MITOCHONDRIAL METAL TRANSPORTER 1-RELATED"/>
    <property type="match status" value="1"/>
</dbReference>
<evidence type="ECO:0000259" key="8">
    <source>
        <dbReference type="Pfam" id="PF16916"/>
    </source>
</evidence>
<keyword evidence="4" id="KW-0812">Transmembrane</keyword>
<gene>
    <name evidence="9" type="ORF">acsn021_40100</name>
</gene>
<sequence length="391" mass="43495">MTDFLVKIFVKEYEKKENPKVRTAYGMLTGVVGIICNVLLFGTKLAIGLIINSISVMADAFNNLSDAASSLVGLVGVKLAGRPADKEHPFGHGRFEYIAAFAVSFLIIQVGISCFKSAFSKILSPETVRFQWILVIILCLSVLVKLWLSVFNRKLGERIQSGVMKATAADALGDVLITSTTIISVLISKFTDLAIDGYMGLVVSIFVLIAGYKIAKETLEPLLGEAVGRETYEAITNKVESYEGIIGSHDLIVHNYGPTNIMATIHAEVPNDVDLETAHETIDRIERDILREMGIFLVIHMDPVEVNDKRVLDKKMKVTQVIKDLEPEAAIHDFRIVNGDHRINMIFDLVVPYSYSKVSEEELLEKIKEEITRIDERYQAVITIENSFIAD</sequence>
<dbReference type="PANTHER" id="PTHR43840:SF50">
    <property type="entry name" value="MANGANESE EFFLUX SYSTEM PROTEIN MNES"/>
    <property type="match status" value="1"/>
</dbReference>
<dbReference type="GO" id="GO:0008324">
    <property type="term" value="F:monoatomic cation transmembrane transporter activity"/>
    <property type="evidence" value="ECO:0007669"/>
    <property type="project" value="InterPro"/>
</dbReference>
<comment type="subcellular location">
    <subcellularLocation>
        <location evidence="1">Membrane</location>
        <topology evidence="1">Multi-pass membrane protein</topology>
    </subcellularLocation>
</comment>
<keyword evidence="6" id="KW-0472">Membrane</keyword>
<dbReference type="RefSeq" id="WP_184095432.1">
    <property type="nucleotide sequence ID" value="NZ_AP023367.1"/>
</dbReference>
<organism evidence="9 10">
    <name type="scientific">Anaerocolumna cellulosilytica</name>
    <dbReference type="NCBI Taxonomy" id="433286"/>
    <lineage>
        <taxon>Bacteria</taxon>
        <taxon>Bacillati</taxon>
        <taxon>Bacillota</taxon>
        <taxon>Clostridia</taxon>
        <taxon>Lachnospirales</taxon>
        <taxon>Lachnospiraceae</taxon>
        <taxon>Anaerocolumna</taxon>
    </lineage>
</organism>
<dbReference type="InterPro" id="IPR058533">
    <property type="entry name" value="Cation_efflux_TM"/>
</dbReference>
<dbReference type="Gene3D" id="3.30.70.1350">
    <property type="entry name" value="Cation efflux protein, cytoplasmic domain"/>
    <property type="match status" value="1"/>
</dbReference>
<dbReference type="AlphaFoldDB" id="A0A6S6RCH2"/>
<dbReference type="Pfam" id="PF16916">
    <property type="entry name" value="ZT_dimer"/>
    <property type="match status" value="1"/>
</dbReference>
<name>A0A6S6RCH2_9FIRM</name>
<comment type="similarity">
    <text evidence="2">Belongs to the cation diffusion facilitator (CDF) transporter (TC 2.A.4) family.</text>
</comment>
<proteinExistence type="inferred from homology"/>
<feature type="domain" description="Cation efflux protein transmembrane" evidence="7">
    <location>
        <begin position="32"/>
        <end position="223"/>
    </location>
</feature>
<dbReference type="InterPro" id="IPR027469">
    <property type="entry name" value="Cation_efflux_TMD_sf"/>
</dbReference>
<accession>A0A6S6RCH2</accession>
<dbReference type="InterPro" id="IPR036837">
    <property type="entry name" value="Cation_efflux_CTD_sf"/>
</dbReference>
<evidence type="ECO:0000256" key="6">
    <source>
        <dbReference type="ARBA" id="ARBA00023136"/>
    </source>
</evidence>
<dbReference type="InterPro" id="IPR050291">
    <property type="entry name" value="CDF_Transporter"/>
</dbReference>